<dbReference type="RefSeq" id="WP_042445890.1">
    <property type="nucleotide sequence ID" value="NZ_CP096563.1"/>
</dbReference>
<proteinExistence type="predicted"/>
<gene>
    <name evidence="1" type="ORF">M0639_17200</name>
</gene>
<accession>A0AB38R6W7</accession>
<evidence type="ECO:0008006" key="3">
    <source>
        <dbReference type="Google" id="ProtNLM"/>
    </source>
</evidence>
<protein>
    <recommendedName>
        <fullName evidence="3">Antitoxin VbhA domain-containing protein</fullName>
    </recommendedName>
</protein>
<dbReference type="EMBL" id="CP096563">
    <property type="protein sequence ID" value="UPU40812.1"/>
    <property type="molecule type" value="Genomic_DNA"/>
</dbReference>
<keyword evidence="2" id="KW-1185">Reference proteome</keyword>
<dbReference type="Proteomes" id="UP000831484">
    <property type="component" value="Chromosome"/>
</dbReference>
<dbReference type="AlphaFoldDB" id="A0AB38R6W7"/>
<name>A0AB38R6W7_RHOSG</name>
<reference evidence="2" key="1">
    <citation type="journal article" date="2022" name="Environ. Microbiol.">
        <title>Functional analysis, diversity, and distribution of carbendazim hydrolases MheI and CbmA, responsible for the initial step in carbendazim degradation.</title>
        <authorList>
            <person name="Zhang M."/>
            <person name="Bai X."/>
            <person name="Li Q."/>
            <person name="Zhang L."/>
            <person name="Zhu Q."/>
            <person name="Gao S."/>
            <person name="Ke Z."/>
            <person name="Jiang M."/>
            <person name="Hu J."/>
            <person name="Qiu J."/>
            <person name="Hong Q."/>
        </authorList>
    </citation>
    <scope>NUCLEOTIDE SEQUENCE [LARGE SCALE GENOMIC DNA]</scope>
    <source>
        <strain evidence="2">djl-6</strain>
    </source>
</reference>
<evidence type="ECO:0000313" key="1">
    <source>
        <dbReference type="EMBL" id="UPU40812.1"/>
    </source>
</evidence>
<evidence type="ECO:0000313" key="2">
    <source>
        <dbReference type="Proteomes" id="UP000831484"/>
    </source>
</evidence>
<organism evidence="1 2">
    <name type="scientific">Rhodococcus qingshengii JCM 15477</name>
    <dbReference type="NCBI Taxonomy" id="1303681"/>
    <lineage>
        <taxon>Bacteria</taxon>
        <taxon>Bacillati</taxon>
        <taxon>Actinomycetota</taxon>
        <taxon>Actinomycetes</taxon>
        <taxon>Mycobacteriales</taxon>
        <taxon>Nocardiaceae</taxon>
        <taxon>Rhodococcus</taxon>
        <taxon>Rhodococcus erythropolis group</taxon>
    </lineage>
</organism>
<sequence>MDNPDSAHTRGDDEAISVAKAAVLLSGGSFDADTETTCRRVLNGESEVEQELSAFRAQLRG</sequence>